<feature type="region of interest" description="Disordered" evidence="1">
    <location>
        <begin position="1"/>
        <end position="21"/>
    </location>
</feature>
<dbReference type="VEuPathDB" id="FungiDB:FUN_001610"/>
<dbReference type="VEuPathDB" id="FungiDB:RhiirA1_438577"/>
<gene>
    <name evidence="2" type="ORF">RhiirC2_730777</name>
</gene>
<sequence>MSNQQGFGFNQSFPFGKSGFQNPVTTTSTNQPFGTWQSPGFGQQAQTSFGNFGQPGPSTAFGGFGQPQPQTSFGFGPSSGSGFGFPGPSSGFNTQQNAAPFGIPGPSSATSQGTVSSVPNINPRLTGTREPKFEPFKDNEPTGLQIYQSMTAMKEYRKWSSEVKISIFFLINFRNGILIHILCFRNCDYMITNLIVVLEFNNHK</sequence>
<reference evidence="2 3" key="2">
    <citation type="submission" date="2017-10" db="EMBL/GenBank/DDBJ databases">
        <title>Extensive intraspecific genome diversity in a model arbuscular mycorrhizal fungus.</title>
        <authorList>
            <person name="Chen E.C.H."/>
            <person name="Morin E."/>
            <person name="Baudet D."/>
            <person name="Noel J."/>
            <person name="Ndikumana S."/>
            <person name="Charron P."/>
            <person name="St-Onge C."/>
            <person name="Giorgi J."/>
            <person name="Grigoriev I.V."/>
            <person name="Roux C."/>
            <person name="Martin F.M."/>
            <person name="Corradi N."/>
        </authorList>
    </citation>
    <scope>NUCLEOTIDE SEQUENCE [LARGE SCALE GENOMIC DNA]</scope>
    <source>
        <strain evidence="2 3">C2</strain>
    </source>
</reference>
<feature type="compositionally biased region" description="Polar residues" evidence="1">
    <location>
        <begin position="42"/>
        <end position="51"/>
    </location>
</feature>
<feature type="compositionally biased region" description="Basic and acidic residues" evidence="1">
    <location>
        <begin position="127"/>
        <end position="140"/>
    </location>
</feature>
<dbReference type="AlphaFoldDB" id="A0A2N1NVS6"/>
<proteinExistence type="predicted"/>
<dbReference type="EMBL" id="LLXL01000101">
    <property type="protein sequence ID" value="PKK77989.1"/>
    <property type="molecule type" value="Genomic_DNA"/>
</dbReference>
<organism evidence="2 3">
    <name type="scientific">Rhizophagus irregularis</name>
    <dbReference type="NCBI Taxonomy" id="588596"/>
    <lineage>
        <taxon>Eukaryota</taxon>
        <taxon>Fungi</taxon>
        <taxon>Fungi incertae sedis</taxon>
        <taxon>Mucoromycota</taxon>
        <taxon>Glomeromycotina</taxon>
        <taxon>Glomeromycetes</taxon>
        <taxon>Glomerales</taxon>
        <taxon>Glomeraceae</taxon>
        <taxon>Rhizophagus</taxon>
    </lineage>
</organism>
<evidence type="ECO:0000313" key="3">
    <source>
        <dbReference type="Proteomes" id="UP000233469"/>
    </source>
</evidence>
<reference evidence="2 3" key="1">
    <citation type="submission" date="2016-04" db="EMBL/GenBank/DDBJ databases">
        <title>Genome analyses suggest a sexual origin of heterokaryosis in a supposedly ancient asexual fungus.</title>
        <authorList>
            <person name="Ropars J."/>
            <person name="Sedzielewska K."/>
            <person name="Noel J."/>
            <person name="Charron P."/>
            <person name="Farinelli L."/>
            <person name="Marton T."/>
            <person name="Kruger M."/>
            <person name="Pelin A."/>
            <person name="Brachmann A."/>
            <person name="Corradi N."/>
        </authorList>
    </citation>
    <scope>NUCLEOTIDE SEQUENCE [LARGE SCALE GENOMIC DNA]</scope>
    <source>
        <strain evidence="2 3">C2</strain>
    </source>
</reference>
<feature type="compositionally biased region" description="Polar residues" evidence="1">
    <location>
        <begin position="107"/>
        <end position="125"/>
    </location>
</feature>
<feature type="region of interest" description="Disordered" evidence="1">
    <location>
        <begin position="42"/>
        <end position="140"/>
    </location>
</feature>
<evidence type="ECO:0000256" key="1">
    <source>
        <dbReference type="SAM" id="MobiDB-lite"/>
    </source>
</evidence>
<name>A0A2N1NVS6_9GLOM</name>
<dbReference type="VEuPathDB" id="FungiDB:RhiirFUN_026335"/>
<protein>
    <submittedName>
        <fullName evidence="2">Uncharacterized protein</fullName>
    </submittedName>
</protein>
<accession>A0A2N1NVS6</accession>
<dbReference type="Proteomes" id="UP000233469">
    <property type="component" value="Unassembled WGS sequence"/>
</dbReference>
<comment type="caution">
    <text evidence="2">The sequence shown here is derived from an EMBL/GenBank/DDBJ whole genome shotgun (WGS) entry which is preliminary data.</text>
</comment>
<evidence type="ECO:0000313" key="2">
    <source>
        <dbReference type="EMBL" id="PKK77989.1"/>
    </source>
</evidence>